<dbReference type="GO" id="GO:0046872">
    <property type="term" value="F:metal ion binding"/>
    <property type="evidence" value="ECO:0007669"/>
    <property type="project" value="UniProtKB-KW"/>
</dbReference>
<comment type="cofactor">
    <cofactor evidence="13">
        <name>Mg(2+)</name>
        <dbReference type="ChEBI" id="CHEBI:18420"/>
    </cofactor>
</comment>
<reference evidence="14 15" key="1">
    <citation type="submission" date="2018-03" db="EMBL/GenBank/DDBJ databases">
        <title>Bacteriophage NCPPB3778 and a type I-E CRISPR drive the evolution of the US Biological Select Agent, Rathayibacter toxicus.</title>
        <authorList>
            <person name="Davis E.W.II."/>
            <person name="Tabima J.F."/>
            <person name="Weisberg A.J."/>
            <person name="Dantas Lopes L."/>
            <person name="Wiseman M.S."/>
            <person name="Wiseman M.S."/>
            <person name="Pupko T."/>
            <person name="Belcher M.S."/>
            <person name="Sechler A.J."/>
            <person name="Tancos M.A."/>
            <person name="Schroeder B.K."/>
            <person name="Murray T.D."/>
            <person name="Luster D.G."/>
            <person name="Schneider W.L."/>
            <person name="Rogers E."/>
            <person name="Andreote F.D."/>
            <person name="Grunwald N.J."/>
            <person name="Putnam M.L."/>
            <person name="Chang J.H."/>
        </authorList>
    </citation>
    <scope>NUCLEOTIDE SEQUENCE [LARGE SCALE GENOMIC DNA]</scope>
    <source>
        <strain evidence="14 15">DSM 15933</strain>
    </source>
</reference>
<dbReference type="Proteomes" id="UP000241085">
    <property type="component" value="Unassembled WGS sequence"/>
</dbReference>
<dbReference type="RefSeq" id="WP_107573886.1">
    <property type="nucleotide sequence ID" value="NZ_PZPL01000001.1"/>
</dbReference>
<dbReference type="GO" id="GO:0032259">
    <property type="term" value="P:methylation"/>
    <property type="evidence" value="ECO:0007669"/>
    <property type="project" value="UniProtKB-KW"/>
</dbReference>
<evidence type="ECO:0000256" key="3">
    <source>
        <dbReference type="ARBA" id="ARBA00008621"/>
    </source>
</evidence>
<dbReference type="InterPro" id="IPR005493">
    <property type="entry name" value="RraA/RraA-like"/>
</dbReference>
<comment type="function">
    <text evidence="8">Catalyzes the aldol cleavage of 4-hydroxy-4-methyl-2-oxoglutarate (HMG) into 2 molecules of pyruvate. Also contains a secondary oxaloacetate (OAA) decarboxylase activity due to the common pyruvate enolate transition state formed following C-C bond cleavage in the retro-aldol and decarboxylation reactions.</text>
</comment>
<evidence type="ECO:0000256" key="5">
    <source>
        <dbReference type="ARBA" id="ARBA00012213"/>
    </source>
</evidence>
<dbReference type="Pfam" id="PF03737">
    <property type="entry name" value="RraA-like"/>
    <property type="match status" value="1"/>
</dbReference>
<comment type="subunit">
    <text evidence="4">Homotrimer.</text>
</comment>
<evidence type="ECO:0000256" key="13">
    <source>
        <dbReference type="PIRSR" id="PIRSR605493-1"/>
    </source>
</evidence>
<evidence type="ECO:0000256" key="8">
    <source>
        <dbReference type="ARBA" id="ARBA00025046"/>
    </source>
</evidence>
<evidence type="ECO:0000256" key="11">
    <source>
        <dbReference type="ARBA" id="ARBA00032305"/>
    </source>
</evidence>
<keyword evidence="14" id="KW-0808">Transferase</keyword>
<evidence type="ECO:0000256" key="12">
    <source>
        <dbReference type="ARBA" id="ARBA00047973"/>
    </source>
</evidence>
<keyword evidence="15" id="KW-1185">Reference proteome</keyword>
<gene>
    <name evidence="14" type="ORF">C1I63_04170</name>
</gene>
<evidence type="ECO:0000313" key="14">
    <source>
        <dbReference type="EMBL" id="PTL72114.1"/>
    </source>
</evidence>
<evidence type="ECO:0000256" key="7">
    <source>
        <dbReference type="ARBA" id="ARBA00016549"/>
    </source>
</evidence>
<comment type="catalytic activity">
    <reaction evidence="1">
        <text>4-hydroxy-4-methyl-2-oxoglutarate = 2 pyruvate</text>
        <dbReference type="Rhea" id="RHEA:22748"/>
        <dbReference type="ChEBI" id="CHEBI:15361"/>
        <dbReference type="ChEBI" id="CHEBI:58276"/>
        <dbReference type="EC" id="4.1.3.17"/>
    </reaction>
</comment>
<feature type="binding site" evidence="13">
    <location>
        <begin position="89"/>
        <end position="92"/>
    </location>
    <ligand>
        <name>substrate</name>
    </ligand>
</feature>
<dbReference type="GO" id="GO:0047443">
    <property type="term" value="F:4-hydroxy-4-methyl-2-oxoglutarate aldolase activity"/>
    <property type="evidence" value="ECO:0007669"/>
    <property type="project" value="UniProtKB-EC"/>
</dbReference>
<name>A0A2T4URG8_9MICO</name>
<protein>
    <recommendedName>
        <fullName evidence="7">Putative 4-hydroxy-4-methyl-2-oxoglutarate aldolase</fullName>
        <ecNumber evidence="6">4.1.1.112</ecNumber>
        <ecNumber evidence="5">4.1.3.17</ecNumber>
    </recommendedName>
    <alternativeName>
        <fullName evidence="11">Oxaloacetate decarboxylase</fullName>
    </alternativeName>
    <alternativeName>
        <fullName evidence="9">Regulator of ribonuclease activity homolog</fullName>
    </alternativeName>
    <alternativeName>
        <fullName evidence="10">RraA-like protein</fullName>
    </alternativeName>
</protein>
<keyword evidence="13" id="KW-0460">Magnesium</keyword>
<dbReference type="SUPFAM" id="SSF89562">
    <property type="entry name" value="RraA-like"/>
    <property type="match status" value="1"/>
</dbReference>
<evidence type="ECO:0000256" key="10">
    <source>
        <dbReference type="ARBA" id="ARBA00030169"/>
    </source>
</evidence>
<feature type="binding site" evidence="13">
    <location>
        <position position="112"/>
    </location>
    <ligand>
        <name>Mg(2+)</name>
        <dbReference type="ChEBI" id="CHEBI:18420"/>
    </ligand>
</feature>
<dbReference type="EC" id="4.1.1.112" evidence="6"/>
<comment type="caution">
    <text evidence="14">The sequence shown here is derived from an EMBL/GenBank/DDBJ whole genome shotgun (WGS) entry which is preliminary data.</text>
</comment>
<dbReference type="AlphaFoldDB" id="A0A2T4URG8"/>
<dbReference type="PANTHER" id="PTHR33254">
    <property type="entry name" value="4-HYDROXY-4-METHYL-2-OXOGLUTARATE ALDOLASE 3-RELATED"/>
    <property type="match status" value="1"/>
</dbReference>
<evidence type="ECO:0000313" key="15">
    <source>
        <dbReference type="Proteomes" id="UP000241085"/>
    </source>
</evidence>
<dbReference type="InterPro" id="IPR036704">
    <property type="entry name" value="RraA/RraA-like_sf"/>
</dbReference>
<evidence type="ECO:0000256" key="6">
    <source>
        <dbReference type="ARBA" id="ARBA00012947"/>
    </source>
</evidence>
<comment type="cofactor">
    <cofactor evidence="2">
        <name>a divalent metal cation</name>
        <dbReference type="ChEBI" id="CHEBI:60240"/>
    </cofactor>
</comment>
<organism evidence="14 15">
    <name type="scientific">Rathayibacter caricis DSM 15933</name>
    <dbReference type="NCBI Taxonomy" id="1328867"/>
    <lineage>
        <taxon>Bacteria</taxon>
        <taxon>Bacillati</taxon>
        <taxon>Actinomycetota</taxon>
        <taxon>Actinomycetes</taxon>
        <taxon>Micrococcales</taxon>
        <taxon>Microbacteriaceae</taxon>
        <taxon>Rathayibacter</taxon>
    </lineage>
</organism>
<keyword evidence="14" id="KW-0489">Methyltransferase</keyword>
<evidence type="ECO:0000256" key="4">
    <source>
        <dbReference type="ARBA" id="ARBA00011233"/>
    </source>
</evidence>
<dbReference type="Gene3D" id="3.50.30.40">
    <property type="entry name" value="Ribonuclease E inhibitor RraA/RraA-like"/>
    <property type="match status" value="1"/>
</dbReference>
<evidence type="ECO:0000256" key="1">
    <source>
        <dbReference type="ARBA" id="ARBA00001342"/>
    </source>
</evidence>
<comment type="similarity">
    <text evidence="3">Belongs to the class II aldolase/RraA-like family.</text>
</comment>
<keyword evidence="13" id="KW-0479">Metal-binding</keyword>
<dbReference type="CDD" id="cd16841">
    <property type="entry name" value="RraA_family"/>
    <property type="match status" value="1"/>
</dbReference>
<evidence type="ECO:0000256" key="2">
    <source>
        <dbReference type="ARBA" id="ARBA00001968"/>
    </source>
</evidence>
<dbReference type="EMBL" id="PZPL01000001">
    <property type="protein sequence ID" value="PTL72114.1"/>
    <property type="molecule type" value="Genomic_DNA"/>
</dbReference>
<proteinExistence type="inferred from homology"/>
<comment type="catalytic activity">
    <reaction evidence="12">
        <text>oxaloacetate + H(+) = pyruvate + CO2</text>
        <dbReference type="Rhea" id="RHEA:15641"/>
        <dbReference type="ChEBI" id="CHEBI:15361"/>
        <dbReference type="ChEBI" id="CHEBI:15378"/>
        <dbReference type="ChEBI" id="CHEBI:16452"/>
        <dbReference type="ChEBI" id="CHEBI:16526"/>
        <dbReference type="EC" id="4.1.1.112"/>
    </reaction>
</comment>
<dbReference type="GO" id="GO:0008948">
    <property type="term" value="F:oxaloacetate decarboxylase activity"/>
    <property type="evidence" value="ECO:0007669"/>
    <property type="project" value="UniProtKB-EC"/>
</dbReference>
<evidence type="ECO:0000256" key="9">
    <source>
        <dbReference type="ARBA" id="ARBA00029596"/>
    </source>
</evidence>
<feature type="binding site" evidence="13">
    <location>
        <position position="111"/>
    </location>
    <ligand>
        <name>substrate</name>
    </ligand>
</feature>
<dbReference type="EC" id="4.1.3.17" evidence="5"/>
<accession>A0A2T4URG8</accession>
<dbReference type="GO" id="GO:0008168">
    <property type="term" value="F:methyltransferase activity"/>
    <property type="evidence" value="ECO:0007669"/>
    <property type="project" value="UniProtKB-KW"/>
</dbReference>
<dbReference type="NCBIfam" id="NF004850">
    <property type="entry name" value="PRK06201.1"/>
    <property type="match status" value="1"/>
</dbReference>
<dbReference type="PANTHER" id="PTHR33254:SF4">
    <property type="entry name" value="4-HYDROXY-4-METHYL-2-OXOGLUTARATE ALDOLASE 3-RELATED"/>
    <property type="match status" value="1"/>
</dbReference>
<sequence length="203" mass="20730">MSRIPLITDELIDRARLLPTANIGDAQERFGIASGLHPVWAGARLAGRAFTVWTRPGDNLLIHRALDAAQPGDVIVVNGGGDVTRALIGDLIGLRADTLGIAGFVVDGAVRDAGTLGDVGMPVFARAVSPAGPYKHGPGRLDEPVAISGVVVAPGDLVVGDADGVVVVKASEAESVVAAAEAIERGEAEKRRSILSGAPRALA</sequence>